<sequence length="74" mass="8044">MTGADHSAFVDYAVLRKPLGIPSQELDGTRALEITRAHLASFLDRHLLGRRTPVKDYPEVTDHSRQAATSSAAG</sequence>
<organism evidence="2 3">
    <name type="scientific">Nonomuraea antimicrobica</name>
    <dbReference type="NCBI Taxonomy" id="561173"/>
    <lineage>
        <taxon>Bacteria</taxon>
        <taxon>Bacillati</taxon>
        <taxon>Actinomycetota</taxon>
        <taxon>Actinomycetes</taxon>
        <taxon>Streptosporangiales</taxon>
        <taxon>Streptosporangiaceae</taxon>
        <taxon>Nonomuraea</taxon>
    </lineage>
</organism>
<name>A0ABP7DA20_9ACTN</name>
<proteinExistence type="predicted"/>
<evidence type="ECO:0000313" key="2">
    <source>
        <dbReference type="EMBL" id="GAA3700427.1"/>
    </source>
</evidence>
<accession>A0ABP7DA20</accession>
<dbReference type="Gene3D" id="3.40.50.1820">
    <property type="entry name" value="alpha/beta hydrolase"/>
    <property type="match status" value="1"/>
</dbReference>
<keyword evidence="3" id="KW-1185">Reference proteome</keyword>
<dbReference type="RefSeq" id="WP_344890007.1">
    <property type="nucleotide sequence ID" value="NZ_BAAAZP010000162.1"/>
</dbReference>
<reference evidence="3" key="1">
    <citation type="journal article" date="2019" name="Int. J. Syst. Evol. Microbiol.">
        <title>The Global Catalogue of Microorganisms (GCM) 10K type strain sequencing project: providing services to taxonomists for standard genome sequencing and annotation.</title>
        <authorList>
            <consortium name="The Broad Institute Genomics Platform"/>
            <consortium name="The Broad Institute Genome Sequencing Center for Infectious Disease"/>
            <person name="Wu L."/>
            <person name="Ma J."/>
        </authorList>
    </citation>
    <scope>NUCLEOTIDE SEQUENCE [LARGE SCALE GENOMIC DNA]</scope>
    <source>
        <strain evidence="3">JCM 16904</strain>
    </source>
</reference>
<gene>
    <name evidence="2" type="ORF">GCM10022224_077900</name>
</gene>
<feature type="region of interest" description="Disordered" evidence="1">
    <location>
        <begin position="53"/>
        <end position="74"/>
    </location>
</feature>
<comment type="caution">
    <text evidence="2">The sequence shown here is derived from an EMBL/GenBank/DDBJ whole genome shotgun (WGS) entry which is preliminary data.</text>
</comment>
<dbReference type="EMBL" id="BAAAZP010000162">
    <property type="protein sequence ID" value="GAA3700427.1"/>
    <property type="molecule type" value="Genomic_DNA"/>
</dbReference>
<feature type="compositionally biased region" description="Basic and acidic residues" evidence="1">
    <location>
        <begin position="53"/>
        <end position="65"/>
    </location>
</feature>
<protein>
    <submittedName>
        <fullName evidence="2">Uncharacterized protein</fullName>
    </submittedName>
</protein>
<evidence type="ECO:0000256" key="1">
    <source>
        <dbReference type="SAM" id="MobiDB-lite"/>
    </source>
</evidence>
<dbReference type="InterPro" id="IPR029058">
    <property type="entry name" value="AB_hydrolase_fold"/>
</dbReference>
<dbReference type="Proteomes" id="UP001500902">
    <property type="component" value="Unassembled WGS sequence"/>
</dbReference>
<evidence type="ECO:0000313" key="3">
    <source>
        <dbReference type="Proteomes" id="UP001500902"/>
    </source>
</evidence>